<dbReference type="PANTHER" id="PTHR45856">
    <property type="entry name" value="ALPHA/BETA-HYDROLASES SUPERFAMILY PROTEIN"/>
    <property type="match status" value="1"/>
</dbReference>
<dbReference type="InterPro" id="IPR002921">
    <property type="entry name" value="Fungal_lipase-type"/>
</dbReference>
<feature type="compositionally biased region" description="Polar residues" evidence="1">
    <location>
        <begin position="7"/>
        <end position="17"/>
    </location>
</feature>
<evidence type="ECO:0000259" key="2">
    <source>
        <dbReference type="Pfam" id="PF01764"/>
    </source>
</evidence>
<sequence length="568" mass="59340">MFEGLTSALQRTGSQQPDEAGGLSSWTAVSNYLSEVATEAAFDLPPLQRDAGLMRMCHVLAELCHFAYVSKASDIGSTTSVAVPLMGLSQRAAVSAKLVHFREAVMGHELDCPQQFGIWEVAGLGLVVAFRGTASAEDVFIDTNIEPVPLDATGGSRGRSVVKVHRGFYEGAKRHLDEIAAVVSERDSAASRRLPVWVTGHSLGGGYANALVLHLLANRATAQLFGAGGGTVTFGAPMVVHSEAPERLFRQLATMERWAEASGGAAAPQLQFHNLVNNADVVPRLLGTSLDMLHAVMESYVPLIKSVRAKAANYHSFGTYHFIVGSRVRTPLHGRLSAGSQPEASTSAPVYQGGVGDVAYAQEVAKQLNSSRILQTFFASNGRGGGVTHHSIKSYQEKLVTYLDQLALQPRPLGSAPRDSPPVIPEDPCSLFRLSPATDDSGGHAVLDELGRSAGKLGAAAATEFGALAARSIVARAQSYWTSTATTRTASGSVTTTVTEQHEAVAAAGASGAAAGSGWVSSISSWLGSSATSVPDQAQSEGGRRRGVASGAPRGRGRGCGRAGSQDL</sequence>
<reference evidence="3 4" key="1">
    <citation type="journal article" date="2012" name="Genome Biol.">
        <title>The genome of the polar eukaryotic microalga coccomyxa subellipsoidea reveals traits of cold adaptation.</title>
        <authorList>
            <person name="Blanc G."/>
            <person name="Agarkova I."/>
            <person name="Grimwood J."/>
            <person name="Kuo A."/>
            <person name="Brueggeman A."/>
            <person name="Dunigan D."/>
            <person name="Gurnon J."/>
            <person name="Ladunga I."/>
            <person name="Lindquist E."/>
            <person name="Lucas S."/>
            <person name="Pangilinan J."/>
            <person name="Proschold T."/>
            <person name="Salamov A."/>
            <person name="Schmutz J."/>
            <person name="Weeks D."/>
            <person name="Yamada T."/>
            <person name="Claverie J.M."/>
            <person name="Grigoriev I."/>
            <person name="Van Etten J."/>
            <person name="Lomsadze A."/>
            <person name="Borodovsky M."/>
        </authorList>
    </citation>
    <scope>NUCLEOTIDE SEQUENCE [LARGE SCALE GENOMIC DNA]</scope>
    <source>
        <strain evidence="3 4">C-169</strain>
    </source>
</reference>
<dbReference type="InterPro" id="IPR029058">
    <property type="entry name" value="AB_hydrolase_fold"/>
</dbReference>
<gene>
    <name evidence="3" type="ORF">COCSUDRAFT_58494</name>
</gene>
<dbReference type="Pfam" id="PF01764">
    <property type="entry name" value="Lipase_3"/>
    <property type="match status" value="1"/>
</dbReference>
<dbReference type="PANTHER" id="PTHR45856:SF24">
    <property type="entry name" value="FUNGAL LIPASE-LIKE DOMAIN-CONTAINING PROTEIN"/>
    <property type="match status" value="1"/>
</dbReference>
<evidence type="ECO:0000313" key="3">
    <source>
        <dbReference type="EMBL" id="EIE19764.1"/>
    </source>
</evidence>
<comment type="caution">
    <text evidence="3">The sequence shown here is derived from an EMBL/GenBank/DDBJ whole genome shotgun (WGS) entry which is preliminary data.</text>
</comment>
<dbReference type="KEGG" id="csl:COCSUDRAFT_58494"/>
<keyword evidence="4" id="KW-1185">Reference proteome</keyword>
<dbReference type="EMBL" id="AGSI01000018">
    <property type="protein sequence ID" value="EIE19764.1"/>
    <property type="molecule type" value="Genomic_DNA"/>
</dbReference>
<dbReference type="InterPro" id="IPR051218">
    <property type="entry name" value="Sec_MonoDiacylglyc_Lipase"/>
</dbReference>
<feature type="region of interest" description="Disordered" evidence="1">
    <location>
        <begin position="527"/>
        <end position="568"/>
    </location>
</feature>
<dbReference type="CDD" id="cd00519">
    <property type="entry name" value="Lipase_3"/>
    <property type="match status" value="1"/>
</dbReference>
<dbReference type="RefSeq" id="XP_005644308.1">
    <property type="nucleotide sequence ID" value="XM_005644251.1"/>
</dbReference>
<dbReference type="GO" id="GO:0016787">
    <property type="term" value="F:hydrolase activity"/>
    <property type="evidence" value="ECO:0007669"/>
    <property type="project" value="UniProtKB-KW"/>
</dbReference>
<name>I0YMZ5_COCSC</name>
<proteinExistence type="predicted"/>
<feature type="region of interest" description="Disordered" evidence="1">
    <location>
        <begin position="1"/>
        <end position="23"/>
    </location>
</feature>
<dbReference type="SUPFAM" id="SSF53474">
    <property type="entry name" value="alpha/beta-Hydrolases"/>
    <property type="match status" value="1"/>
</dbReference>
<dbReference type="OrthoDB" id="426718at2759"/>
<evidence type="ECO:0000256" key="1">
    <source>
        <dbReference type="SAM" id="MobiDB-lite"/>
    </source>
</evidence>
<protein>
    <submittedName>
        <fullName evidence="3">Alpha/beta-hydrolase</fullName>
    </submittedName>
</protein>
<accession>I0YMZ5</accession>
<dbReference type="Proteomes" id="UP000007264">
    <property type="component" value="Unassembled WGS sequence"/>
</dbReference>
<dbReference type="Gene3D" id="3.40.50.1820">
    <property type="entry name" value="alpha/beta hydrolase"/>
    <property type="match status" value="1"/>
</dbReference>
<evidence type="ECO:0000313" key="4">
    <source>
        <dbReference type="Proteomes" id="UP000007264"/>
    </source>
</evidence>
<feature type="domain" description="Fungal lipase-type" evidence="2">
    <location>
        <begin position="127"/>
        <end position="287"/>
    </location>
</feature>
<organism evidence="3 4">
    <name type="scientific">Coccomyxa subellipsoidea (strain C-169)</name>
    <name type="common">Green microalga</name>
    <dbReference type="NCBI Taxonomy" id="574566"/>
    <lineage>
        <taxon>Eukaryota</taxon>
        <taxon>Viridiplantae</taxon>
        <taxon>Chlorophyta</taxon>
        <taxon>core chlorophytes</taxon>
        <taxon>Trebouxiophyceae</taxon>
        <taxon>Trebouxiophyceae incertae sedis</taxon>
        <taxon>Coccomyxaceae</taxon>
        <taxon>Coccomyxa</taxon>
        <taxon>Coccomyxa subellipsoidea</taxon>
    </lineage>
</organism>
<dbReference type="AlphaFoldDB" id="I0YMZ5"/>
<dbReference type="GeneID" id="17037736"/>
<dbReference type="GO" id="GO:0006629">
    <property type="term" value="P:lipid metabolic process"/>
    <property type="evidence" value="ECO:0007669"/>
    <property type="project" value="InterPro"/>
</dbReference>